<evidence type="ECO:0000313" key="5">
    <source>
        <dbReference type="EnsemblPlants" id="AUR62036188-RA:cds"/>
    </source>
</evidence>
<organism evidence="5 6">
    <name type="scientific">Chenopodium quinoa</name>
    <name type="common">Quinoa</name>
    <dbReference type="NCBI Taxonomy" id="63459"/>
    <lineage>
        <taxon>Eukaryota</taxon>
        <taxon>Viridiplantae</taxon>
        <taxon>Streptophyta</taxon>
        <taxon>Embryophyta</taxon>
        <taxon>Tracheophyta</taxon>
        <taxon>Spermatophyta</taxon>
        <taxon>Magnoliopsida</taxon>
        <taxon>eudicotyledons</taxon>
        <taxon>Gunneridae</taxon>
        <taxon>Pentapetalae</taxon>
        <taxon>Caryophyllales</taxon>
        <taxon>Chenopodiaceae</taxon>
        <taxon>Chenopodioideae</taxon>
        <taxon>Atripliceae</taxon>
        <taxon>Chenopodium</taxon>
    </lineage>
</organism>
<protein>
    <recommendedName>
        <fullName evidence="4">Peptidase A1 domain-containing protein</fullName>
    </recommendedName>
</protein>
<dbReference type="GO" id="GO:0008233">
    <property type="term" value="F:peptidase activity"/>
    <property type="evidence" value="ECO:0007669"/>
    <property type="project" value="UniProtKB-KW"/>
</dbReference>
<evidence type="ECO:0000259" key="4">
    <source>
        <dbReference type="PROSITE" id="PS51767"/>
    </source>
</evidence>
<comment type="similarity">
    <text evidence="1">Belongs to the peptidase A1 family.</text>
</comment>
<accession>A0A803MW23</accession>
<dbReference type="InterPro" id="IPR033121">
    <property type="entry name" value="PEPTIDASE_A1"/>
</dbReference>
<evidence type="ECO:0000256" key="3">
    <source>
        <dbReference type="ARBA" id="ARBA00022801"/>
    </source>
</evidence>
<sequence length="416" mass="46889">MSQTLKPYISSPNLSNPYNKEPISFSTRVYNRPRYINQHSSNTSAFYSSKLHLDVHPNPGRGIMMVVGIGRNSTSSPMLMTELIVDTASGFTWLQGFPCDSCYKQGDFPYYNSSASKSFDPVYCTNEICQIAPYEVHAGCSDLSQPSYEPCSYNVQYYDRTNSTGVIGTETFYFLDASLQGSVPVEFVPFGVGTSNYFPRQILSSPGVAGFARGYGTLLNKLGVKKFSHCFPRDEDGTGTMSFGEEAIIKGVKLALDGESERYEALLTNLYMSGERVVVEYDYVLPANMVFDTGTSWTHLTPELVDAIVGVIKNVLRKYQPRKWGDSELCYNMTDLSYVSLDEVAKVTFEFNYATRIDLFSFNLWLRFNDINLICLGFVKGEENVFGNNLMREMNIGCTLEKDDFAMYFNRQHCLK</sequence>
<keyword evidence="3" id="KW-0378">Hydrolase</keyword>
<dbReference type="GO" id="GO:0006508">
    <property type="term" value="P:proteolysis"/>
    <property type="evidence" value="ECO:0007669"/>
    <property type="project" value="UniProtKB-KW"/>
</dbReference>
<dbReference type="InterPro" id="IPR034164">
    <property type="entry name" value="Pepsin-like_dom"/>
</dbReference>
<dbReference type="EnsemblPlants" id="AUR62036188-RA">
    <property type="protein sequence ID" value="AUR62036188-RA:cds"/>
    <property type="gene ID" value="AUR62036188"/>
</dbReference>
<dbReference type="Proteomes" id="UP000596660">
    <property type="component" value="Unplaced"/>
</dbReference>
<proteinExistence type="inferred from homology"/>
<dbReference type="InterPro" id="IPR032861">
    <property type="entry name" value="TAXi_N"/>
</dbReference>
<keyword evidence="2" id="KW-0645">Protease</keyword>
<dbReference type="GO" id="GO:0005576">
    <property type="term" value="C:extracellular region"/>
    <property type="evidence" value="ECO:0007669"/>
    <property type="project" value="TreeGrafter"/>
</dbReference>
<dbReference type="Pfam" id="PF14541">
    <property type="entry name" value="TAXi_C"/>
    <property type="match status" value="1"/>
</dbReference>
<evidence type="ECO:0000256" key="1">
    <source>
        <dbReference type="ARBA" id="ARBA00007447"/>
    </source>
</evidence>
<dbReference type="InterPro" id="IPR032799">
    <property type="entry name" value="TAXi_C"/>
</dbReference>
<evidence type="ECO:0000313" key="6">
    <source>
        <dbReference type="Proteomes" id="UP000596660"/>
    </source>
</evidence>
<dbReference type="Pfam" id="PF14543">
    <property type="entry name" value="TAXi_N"/>
    <property type="match status" value="1"/>
</dbReference>
<dbReference type="CDD" id="cd05471">
    <property type="entry name" value="pepsin_like"/>
    <property type="match status" value="1"/>
</dbReference>
<dbReference type="PROSITE" id="PS51767">
    <property type="entry name" value="PEPTIDASE_A1"/>
    <property type="match status" value="1"/>
</dbReference>
<dbReference type="AlphaFoldDB" id="A0A803MW23"/>
<dbReference type="InterPro" id="IPR051708">
    <property type="entry name" value="Plant_Aspart_Prot_A1"/>
</dbReference>
<keyword evidence="6" id="KW-1185">Reference proteome</keyword>
<dbReference type="Gramene" id="AUR62036188-RA">
    <property type="protein sequence ID" value="AUR62036188-RA:cds"/>
    <property type="gene ID" value="AUR62036188"/>
</dbReference>
<dbReference type="SUPFAM" id="SSF50630">
    <property type="entry name" value="Acid proteases"/>
    <property type="match status" value="1"/>
</dbReference>
<dbReference type="PANTHER" id="PTHR47967:SF23">
    <property type="entry name" value="OS04G0448300 PROTEIN"/>
    <property type="match status" value="1"/>
</dbReference>
<dbReference type="Gene3D" id="2.40.70.10">
    <property type="entry name" value="Acid Proteases"/>
    <property type="match status" value="2"/>
</dbReference>
<reference evidence="5" key="1">
    <citation type="journal article" date="2017" name="Nature">
        <title>The genome of Chenopodium quinoa.</title>
        <authorList>
            <person name="Jarvis D.E."/>
            <person name="Ho Y.S."/>
            <person name="Lightfoot D.J."/>
            <person name="Schmoeckel S.M."/>
            <person name="Li B."/>
            <person name="Borm T.J.A."/>
            <person name="Ohyanagi H."/>
            <person name="Mineta K."/>
            <person name="Michell C.T."/>
            <person name="Saber N."/>
            <person name="Kharbatia N.M."/>
            <person name="Rupper R.R."/>
            <person name="Sharp A.R."/>
            <person name="Dally N."/>
            <person name="Boughton B.A."/>
            <person name="Woo Y.H."/>
            <person name="Gao G."/>
            <person name="Schijlen E.G.W.M."/>
            <person name="Guo X."/>
            <person name="Momin A.A."/>
            <person name="Negrao S."/>
            <person name="Al-Babili S."/>
            <person name="Gehring C."/>
            <person name="Roessner U."/>
            <person name="Jung C."/>
            <person name="Murphy K."/>
            <person name="Arold S.T."/>
            <person name="Gojobori T."/>
            <person name="van der Linden C.G."/>
            <person name="van Loo E.N."/>
            <person name="Jellen E.N."/>
            <person name="Maughan P.J."/>
            <person name="Tester M."/>
        </authorList>
    </citation>
    <scope>NUCLEOTIDE SEQUENCE [LARGE SCALE GENOMIC DNA]</scope>
    <source>
        <strain evidence="5">cv. PI 614886</strain>
    </source>
</reference>
<evidence type="ECO:0000256" key="2">
    <source>
        <dbReference type="ARBA" id="ARBA00022670"/>
    </source>
</evidence>
<dbReference type="InterPro" id="IPR021109">
    <property type="entry name" value="Peptidase_aspartic_dom_sf"/>
</dbReference>
<feature type="domain" description="Peptidase A1" evidence="4">
    <location>
        <begin position="68"/>
        <end position="408"/>
    </location>
</feature>
<dbReference type="PANTHER" id="PTHR47967">
    <property type="entry name" value="OS07G0603500 PROTEIN-RELATED"/>
    <property type="match status" value="1"/>
</dbReference>
<name>A0A803MW23_CHEQI</name>
<reference evidence="5" key="2">
    <citation type="submission" date="2021-03" db="UniProtKB">
        <authorList>
            <consortium name="EnsemblPlants"/>
        </authorList>
    </citation>
    <scope>IDENTIFICATION</scope>
</reference>